<dbReference type="Gene3D" id="3.90.226.10">
    <property type="entry name" value="2-enoyl-CoA Hydratase, Chain A, domain 1"/>
    <property type="match status" value="1"/>
</dbReference>
<reference evidence="7 8" key="1">
    <citation type="submission" date="2016-10" db="EMBL/GenBank/DDBJ databases">
        <authorList>
            <person name="Varghese N."/>
            <person name="Submissions S."/>
        </authorList>
    </citation>
    <scope>NUCLEOTIDE SEQUENCE [LARGE SCALE GENOMIC DNA]</scope>
    <source>
        <strain evidence="7 8">DSM 18839</strain>
    </source>
</reference>
<evidence type="ECO:0000256" key="4">
    <source>
        <dbReference type="ARBA" id="ARBA00022825"/>
    </source>
</evidence>
<dbReference type="PANTHER" id="PTHR32060">
    <property type="entry name" value="TAIL-SPECIFIC PROTEASE"/>
    <property type="match status" value="1"/>
</dbReference>
<evidence type="ECO:0000256" key="2">
    <source>
        <dbReference type="ARBA" id="ARBA00022670"/>
    </source>
</evidence>
<organism evidence="7 8">
    <name type="scientific">Thalassobaculum litoreum DSM 18839</name>
    <dbReference type="NCBI Taxonomy" id="1123362"/>
    <lineage>
        <taxon>Bacteria</taxon>
        <taxon>Pseudomonadati</taxon>
        <taxon>Pseudomonadota</taxon>
        <taxon>Alphaproteobacteria</taxon>
        <taxon>Rhodospirillales</taxon>
        <taxon>Thalassobaculaceae</taxon>
        <taxon>Thalassobaculum</taxon>
    </lineage>
</organism>
<sequence>MSQPGRFSPFKPFPSVALRRLGIAGLALLLLGSCTGSRPQSGGPTSFAMDTGAEAFSIGYEGIADLYVEPVPTQSLALAALDGVAALDPAIDFVRRGDSLIVTETGTPFAKFTVPADDSPTHWARLTAAAIEAARKRSAVLADTAADRLYEVAFDAITGKLDRFSRYHNAAETRAGRAARKGYTGIGVTIGETDGSVVVASVFHGSPAHSAGLKAGDRFVSVDGTPVAGKDMETTANLLRGAIGTTVAIRVARGGEAKDVTILRQRVIEDTVRFVPIDGIAYFNVSGFNSDTANALSQALIEAKATLGEDLPGIILDLRQNRGGTLDEAVEVADLFVDNGIILETQGRHSMSRHRYDAQYGNTTTLAPIAVLIDSGSASAAEVVAAALQDSGRALVIGARSYGKGTVQRVIDIPPIASELILTWARMHAPSGYPLADFGVFPSICTPDYGDDPEVSAAALESGELRLSETMQKRLYVTRMDESERQKLLAWCHADHPPSTTDTDTRLALRLLSDRKLFQLAFHASRVALGERPKDLN</sequence>
<dbReference type="CDD" id="cd06782">
    <property type="entry name" value="cpPDZ_CPP-like"/>
    <property type="match status" value="1"/>
</dbReference>
<dbReference type="SMART" id="SM00245">
    <property type="entry name" value="TSPc"/>
    <property type="match status" value="1"/>
</dbReference>
<comment type="caution">
    <text evidence="7">The sequence shown here is derived from an EMBL/GenBank/DDBJ whole genome shotgun (WGS) entry which is preliminary data.</text>
</comment>
<evidence type="ECO:0000256" key="1">
    <source>
        <dbReference type="ARBA" id="ARBA00009179"/>
    </source>
</evidence>
<dbReference type="InterPro" id="IPR001478">
    <property type="entry name" value="PDZ"/>
</dbReference>
<dbReference type="PROSITE" id="PS50106">
    <property type="entry name" value="PDZ"/>
    <property type="match status" value="1"/>
</dbReference>
<dbReference type="SUPFAM" id="SSF50156">
    <property type="entry name" value="PDZ domain-like"/>
    <property type="match status" value="1"/>
</dbReference>
<dbReference type="InterPro" id="IPR004447">
    <property type="entry name" value="Peptidase_S41A"/>
</dbReference>
<dbReference type="NCBIfam" id="TIGR00225">
    <property type="entry name" value="prc"/>
    <property type="match status" value="1"/>
</dbReference>
<evidence type="ECO:0000313" key="7">
    <source>
        <dbReference type="EMBL" id="SDG43360.1"/>
    </source>
</evidence>
<dbReference type="Gene3D" id="2.30.42.10">
    <property type="match status" value="1"/>
</dbReference>
<dbReference type="CDD" id="cd07560">
    <property type="entry name" value="Peptidase_S41_CPP"/>
    <property type="match status" value="1"/>
</dbReference>
<gene>
    <name evidence="7" type="ORF">SAMN05660686_04388</name>
</gene>
<accession>A0A8G2BLQ0</accession>
<dbReference type="InterPro" id="IPR005151">
    <property type="entry name" value="Tail-specific_protease"/>
</dbReference>
<dbReference type="InterPro" id="IPR036034">
    <property type="entry name" value="PDZ_sf"/>
</dbReference>
<protein>
    <submittedName>
        <fullName evidence="7">Carboxyl-terminal processing protease</fullName>
    </submittedName>
</protein>
<keyword evidence="2 5" id="KW-0645">Protease</keyword>
<dbReference type="GO" id="GO:0007165">
    <property type="term" value="P:signal transduction"/>
    <property type="evidence" value="ECO:0007669"/>
    <property type="project" value="TreeGrafter"/>
</dbReference>
<dbReference type="GO" id="GO:0030288">
    <property type="term" value="C:outer membrane-bounded periplasmic space"/>
    <property type="evidence" value="ECO:0007669"/>
    <property type="project" value="TreeGrafter"/>
</dbReference>
<dbReference type="RefSeq" id="WP_093153825.1">
    <property type="nucleotide sequence ID" value="NZ_FNBW01000017.1"/>
</dbReference>
<dbReference type="GO" id="GO:0004175">
    <property type="term" value="F:endopeptidase activity"/>
    <property type="evidence" value="ECO:0007669"/>
    <property type="project" value="TreeGrafter"/>
</dbReference>
<feature type="domain" description="PDZ" evidence="6">
    <location>
        <begin position="172"/>
        <end position="242"/>
    </location>
</feature>
<dbReference type="SUPFAM" id="SSF52096">
    <property type="entry name" value="ClpP/crotonase"/>
    <property type="match status" value="1"/>
</dbReference>
<evidence type="ECO:0000256" key="5">
    <source>
        <dbReference type="RuleBase" id="RU004404"/>
    </source>
</evidence>
<dbReference type="AlphaFoldDB" id="A0A8G2BLQ0"/>
<dbReference type="EMBL" id="FNBW01000017">
    <property type="protein sequence ID" value="SDG43360.1"/>
    <property type="molecule type" value="Genomic_DNA"/>
</dbReference>
<keyword evidence="8" id="KW-1185">Reference proteome</keyword>
<dbReference type="InterPro" id="IPR029045">
    <property type="entry name" value="ClpP/crotonase-like_dom_sf"/>
</dbReference>
<dbReference type="Gene3D" id="3.30.750.44">
    <property type="match status" value="1"/>
</dbReference>
<dbReference type="Pfam" id="PF13180">
    <property type="entry name" value="PDZ_2"/>
    <property type="match status" value="1"/>
</dbReference>
<dbReference type="PANTHER" id="PTHR32060:SF30">
    <property type="entry name" value="CARBOXY-TERMINAL PROCESSING PROTEASE CTPA"/>
    <property type="match status" value="1"/>
</dbReference>
<keyword evidence="4 5" id="KW-0720">Serine protease</keyword>
<dbReference type="PROSITE" id="PS51257">
    <property type="entry name" value="PROKAR_LIPOPROTEIN"/>
    <property type="match status" value="1"/>
</dbReference>
<dbReference type="GO" id="GO:0006508">
    <property type="term" value="P:proteolysis"/>
    <property type="evidence" value="ECO:0007669"/>
    <property type="project" value="UniProtKB-KW"/>
</dbReference>
<evidence type="ECO:0000256" key="3">
    <source>
        <dbReference type="ARBA" id="ARBA00022801"/>
    </source>
</evidence>
<proteinExistence type="inferred from homology"/>
<evidence type="ECO:0000259" key="6">
    <source>
        <dbReference type="PROSITE" id="PS50106"/>
    </source>
</evidence>
<dbReference type="Proteomes" id="UP000198615">
    <property type="component" value="Unassembled WGS sequence"/>
</dbReference>
<dbReference type="OrthoDB" id="9812068at2"/>
<name>A0A8G2BLQ0_9PROT</name>
<dbReference type="GO" id="GO:0008236">
    <property type="term" value="F:serine-type peptidase activity"/>
    <property type="evidence" value="ECO:0007669"/>
    <property type="project" value="UniProtKB-KW"/>
</dbReference>
<keyword evidence="3 5" id="KW-0378">Hydrolase</keyword>
<evidence type="ECO:0000313" key="8">
    <source>
        <dbReference type="Proteomes" id="UP000198615"/>
    </source>
</evidence>
<comment type="similarity">
    <text evidence="1 5">Belongs to the peptidase S41A family.</text>
</comment>
<dbReference type="Pfam" id="PF03572">
    <property type="entry name" value="Peptidase_S41"/>
    <property type="match status" value="1"/>
</dbReference>
<dbReference type="SMART" id="SM00228">
    <property type="entry name" value="PDZ"/>
    <property type="match status" value="1"/>
</dbReference>